<feature type="transmembrane region" description="Helical" evidence="5">
    <location>
        <begin position="22"/>
        <end position="43"/>
    </location>
</feature>
<accession>A0A7R9P1X3</accession>
<reference evidence="6" key="1">
    <citation type="submission" date="2020-11" db="EMBL/GenBank/DDBJ databases">
        <authorList>
            <person name="Tran Van P."/>
        </authorList>
    </citation>
    <scope>NUCLEOTIDE SEQUENCE</scope>
</reference>
<dbReference type="EMBL" id="OE012459">
    <property type="protein sequence ID" value="CAD7464290.1"/>
    <property type="molecule type" value="Genomic_DNA"/>
</dbReference>
<name>A0A7R9P1X3_9NEOP</name>
<comment type="subcellular location">
    <subcellularLocation>
        <location evidence="1">Membrane</location>
        <topology evidence="1">Multi-pass membrane protein</topology>
    </subcellularLocation>
</comment>
<keyword evidence="3 5" id="KW-1133">Transmembrane helix</keyword>
<dbReference type="GO" id="GO:0016020">
    <property type="term" value="C:membrane"/>
    <property type="evidence" value="ECO:0007669"/>
    <property type="project" value="UniProtKB-SubCell"/>
</dbReference>
<dbReference type="AlphaFoldDB" id="A0A7R9P1X3"/>
<dbReference type="InterPro" id="IPR036259">
    <property type="entry name" value="MFS_trans_sf"/>
</dbReference>
<evidence type="ECO:0000256" key="4">
    <source>
        <dbReference type="ARBA" id="ARBA00023136"/>
    </source>
</evidence>
<evidence type="ECO:0000256" key="3">
    <source>
        <dbReference type="ARBA" id="ARBA00022989"/>
    </source>
</evidence>
<keyword evidence="4 5" id="KW-0472">Membrane</keyword>
<keyword evidence="2 5" id="KW-0812">Transmembrane</keyword>
<gene>
    <name evidence="6" type="ORF">TTEB3V08_LOCUS12169</name>
</gene>
<evidence type="ECO:0000256" key="5">
    <source>
        <dbReference type="SAM" id="Phobius"/>
    </source>
</evidence>
<evidence type="ECO:0000256" key="1">
    <source>
        <dbReference type="ARBA" id="ARBA00004141"/>
    </source>
</evidence>
<evidence type="ECO:0000256" key="2">
    <source>
        <dbReference type="ARBA" id="ARBA00022692"/>
    </source>
</evidence>
<sequence>MYLSNIISMSVSGVLSGISWDLVFYVYGGCAILWSIPWLFLIYSSPEEHPTISPEELLYITKSSDSEKGHDDLNKDLATFQVKPSGRFQGTITSMHSSRITSRGTYFRQGGKASCLIRVRADTTRFSTSQAHELSTPTRQPSLSLELVLCQVIDHMKSGRWKDAVNMPSGDYQDVNHMLAVFCAISQPHVVRTLVKRRPHIRVASCDAASQHYFDSNDGVHTGRDVWHKVVVIVVSKLVTRVFAKRGGDATSQRSVRTYEDIEQ</sequence>
<dbReference type="PANTHER" id="PTHR11662">
    <property type="entry name" value="SOLUTE CARRIER FAMILY 17"/>
    <property type="match status" value="1"/>
</dbReference>
<organism evidence="6">
    <name type="scientific">Timema tahoe</name>
    <dbReference type="NCBI Taxonomy" id="61484"/>
    <lineage>
        <taxon>Eukaryota</taxon>
        <taxon>Metazoa</taxon>
        <taxon>Ecdysozoa</taxon>
        <taxon>Arthropoda</taxon>
        <taxon>Hexapoda</taxon>
        <taxon>Insecta</taxon>
        <taxon>Pterygota</taxon>
        <taxon>Neoptera</taxon>
        <taxon>Polyneoptera</taxon>
        <taxon>Phasmatodea</taxon>
        <taxon>Timematodea</taxon>
        <taxon>Timematoidea</taxon>
        <taxon>Timematidae</taxon>
        <taxon>Timema</taxon>
    </lineage>
</organism>
<dbReference type="InterPro" id="IPR050382">
    <property type="entry name" value="MFS_Na/Anion_cotransporter"/>
</dbReference>
<dbReference type="Gene3D" id="1.20.1250.20">
    <property type="entry name" value="MFS general substrate transporter like domains"/>
    <property type="match status" value="1"/>
</dbReference>
<dbReference type="SUPFAM" id="SSF103473">
    <property type="entry name" value="MFS general substrate transporter"/>
    <property type="match status" value="1"/>
</dbReference>
<evidence type="ECO:0000313" key="6">
    <source>
        <dbReference type="EMBL" id="CAD7464290.1"/>
    </source>
</evidence>
<proteinExistence type="predicted"/>
<dbReference type="PANTHER" id="PTHR11662:SF399">
    <property type="entry name" value="FI19708P1-RELATED"/>
    <property type="match status" value="1"/>
</dbReference>
<protein>
    <submittedName>
        <fullName evidence="6">Uncharacterized protein</fullName>
    </submittedName>
</protein>